<gene>
    <name evidence="2" type="ORF">AUJ40_02610</name>
</gene>
<dbReference type="PANTHER" id="PTHR34374">
    <property type="entry name" value="LARGE RIBOSOMAL RNA SUBUNIT ACCUMULATION PROTEIN YCED HOMOLOG 1, CHLOROPLASTIC"/>
    <property type="match status" value="1"/>
</dbReference>
<dbReference type="InterPro" id="IPR003772">
    <property type="entry name" value="YceD"/>
</dbReference>
<evidence type="ECO:0000313" key="3">
    <source>
        <dbReference type="Proteomes" id="UP000182753"/>
    </source>
</evidence>
<protein>
    <recommendedName>
        <fullName evidence="4">DUF177 domain-containing protein</fullName>
    </recommendedName>
</protein>
<proteinExistence type="predicted"/>
<comment type="caution">
    <text evidence="2">The sequence shown here is derived from an EMBL/GenBank/DDBJ whole genome shotgun (WGS) entry which is preliminary data.</text>
</comment>
<dbReference type="Proteomes" id="UP000182753">
    <property type="component" value="Unassembled WGS sequence"/>
</dbReference>
<dbReference type="Pfam" id="PF02620">
    <property type="entry name" value="YceD"/>
    <property type="match status" value="1"/>
</dbReference>
<name>A0A1J4RPV0_9BACT</name>
<evidence type="ECO:0000313" key="2">
    <source>
        <dbReference type="EMBL" id="OIN89056.1"/>
    </source>
</evidence>
<sequence length="216" mass="24057">MTKLDRSFYIDIGNILSLSDGESEKVALDCEIEGLDCPDIIPKDQVKITGSIKATKIKNQTMPDGRQVLIEITGAFRTFALCSRCLTETKVMGKFTTEDIVSFFPQDNQLPIEGDRVNIYPVLRDAVILEIPTRILCRGSCRGLCPVCGKNRNLGLCRCQQEKNSENPFYKLKSLNLPALPDRQAGVRQGRKVTNGRTKEEKQSKSDCKKKTPTAG</sequence>
<organism evidence="2 3">
    <name type="scientific">Candidatus Berkelbacteria bacterium CG1_02_42_45</name>
    <dbReference type="NCBI Taxonomy" id="1805036"/>
    <lineage>
        <taxon>Bacteria</taxon>
        <taxon>Candidatus Berkelbacteria</taxon>
    </lineage>
</organism>
<dbReference type="PANTHER" id="PTHR34374:SF1">
    <property type="entry name" value="LARGE RIBOSOMAL RNA SUBUNIT ACCUMULATION PROTEIN YCED HOMOLOG 1, CHLOROPLASTIC"/>
    <property type="match status" value="1"/>
</dbReference>
<evidence type="ECO:0000256" key="1">
    <source>
        <dbReference type="SAM" id="MobiDB-lite"/>
    </source>
</evidence>
<feature type="region of interest" description="Disordered" evidence="1">
    <location>
        <begin position="181"/>
        <end position="216"/>
    </location>
</feature>
<dbReference type="AlphaFoldDB" id="A0A1J4RPV0"/>
<accession>A0A1J4RPV0</accession>
<reference evidence="2 3" key="1">
    <citation type="journal article" date="2016" name="Environ. Microbiol.">
        <title>Genomic resolution of a cold subsurface aquifer community provides metabolic insights for novel microbes adapted to high CO concentrations.</title>
        <authorList>
            <person name="Probst A.J."/>
            <person name="Castelle C.J."/>
            <person name="Singh A."/>
            <person name="Brown C.T."/>
            <person name="Anantharaman K."/>
            <person name="Sharon I."/>
            <person name="Hug L.A."/>
            <person name="Burstein D."/>
            <person name="Emerson J.B."/>
            <person name="Thomas B.C."/>
            <person name="Banfield J.F."/>
        </authorList>
    </citation>
    <scope>NUCLEOTIDE SEQUENCE [LARGE SCALE GENOMIC DNA]</scope>
    <source>
        <strain evidence="2">CG1_02_42_45</strain>
    </source>
</reference>
<evidence type="ECO:0008006" key="4">
    <source>
        <dbReference type="Google" id="ProtNLM"/>
    </source>
</evidence>
<dbReference type="EMBL" id="MNUJ01000052">
    <property type="protein sequence ID" value="OIN89056.1"/>
    <property type="molecule type" value="Genomic_DNA"/>
</dbReference>
<feature type="compositionally biased region" description="Basic and acidic residues" evidence="1">
    <location>
        <begin position="197"/>
        <end position="210"/>
    </location>
</feature>